<name>A0A9N9TE64_PHYSR</name>
<accession>A0A9N9TE64</accession>
<evidence type="ECO:0000256" key="1">
    <source>
        <dbReference type="SAM" id="MobiDB-lite"/>
    </source>
</evidence>
<dbReference type="AlphaFoldDB" id="A0A9N9TE64"/>
<dbReference type="Proteomes" id="UP001153712">
    <property type="component" value="Chromosome 12"/>
</dbReference>
<evidence type="ECO:0000313" key="3">
    <source>
        <dbReference type="Proteomes" id="UP001153712"/>
    </source>
</evidence>
<evidence type="ECO:0000313" key="2">
    <source>
        <dbReference type="EMBL" id="CAG9856668.1"/>
    </source>
</evidence>
<protein>
    <submittedName>
        <fullName evidence="2">Uncharacterized protein</fullName>
    </submittedName>
</protein>
<organism evidence="2 3">
    <name type="scientific">Phyllotreta striolata</name>
    <name type="common">Striped flea beetle</name>
    <name type="synonym">Crioceris striolata</name>
    <dbReference type="NCBI Taxonomy" id="444603"/>
    <lineage>
        <taxon>Eukaryota</taxon>
        <taxon>Metazoa</taxon>
        <taxon>Ecdysozoa</taxon>
        <taxon>Arthropoda</taxon>
        <taxon>Hexapoda</taxon>
        <taxon>Insecta</taxon>
        <taxon>Pterygota</taxon>
        <taxon>Neoptera</taxon>
        <taxon>Endopterygota</taxon>
        <taxon>Coleoptera</taxon>
        <taxon>Polyphaga</taxon>
        <taxon>Cucujiformia</taxon>
        <taxon>Chrysomeloidea</taxon>
        <taxon>Chrysomelidae</taxon>
        <taxon>Galerucinae</taxon>
        <taxon>Alticini</taxon>
        <taxon>Phyllotreta</taxon>
    </lineage>
</organism>
<proteinExistence type="predicted"/>
<gene>
    <name evidence="2" type="ORF">PHYEVI_LOCUS3087</name>
</gene>
<dbReference type="EMBL" id="OU900105">
    <property type="protein sequence ID" value="CAG9856668.1"/>
    <property type="molecule type" value="Genomic_DNA"/>
</dbReference>
<sequence length="160" mass="17489">MTFGVPGNPVKGQNHPTNGTKRNETKKKKMKSEECKKCTCPPCEEPPKLRKVKKLLAKCIDLDKRPDALRIDARLTDVVCYRAPCLDPCNVPCLPVPCVSVDTQCCCAPPMMDEEMMVAPERADKENYIIPQPCCPPSCPPPCCPAPCCPPACCPSCPPC</sequence>
<feature type="region of interest" description="Disordered" evidence="1">
    <location>
        <begin position="1"/>
        <end position="33"/>
    </location>
</feature>
<dbReference type="OrthoDB" id="10615734at2759"/>
<reference evidence="2" key="1">
    <citation type="submission" date="2022-01" db="EMBL/GenBank/DDBJ databases">
        <authorList>
            <person name="King R."/>
        </authorList>
    </citation>
    <scope>NUCLEOTIDE SEQUENCE</scope>
</reference>
<keyword evidence="3" id="KW-1185">Reference proteome</keyword>